<feature type="non-terminal residue" evidence="1">
    <location>
        <position position="71"/>
    </location>
</feature>
<keyword evidence="2" id="KW-1185">Reference proteome</keyword>
<name>A0A392S5J5_9FABA</name>
<sequence length="71" mass="8135">MHGSCSKVIASSLKGQQHQEHEWDVILKSLKKPLSKHGVDEDVVHIYKCLKFSYDYMKDEKAKGLFLLCSV</sequence>
<dbReference type="EMBL" id="LXQA010327667">
    <property type="protein sequence ID" value="MCI44213.1"/>
    <property type="molecule type" value="Genomic_DNA"/>
</dbReference>
<evidence type="ECO:0000313" key="1">
    <source>
        <dbReference type="EMBL" id="MCI44213.1"/>
    </source>
</evidence>
<dbReference type="Proteomes" id="UP000265520">
    <property type="component" value="Unassembled WGS sequence"/>
</dbReference>
<organism evidence="1 2">
    <name type="scientific">Trifolium medium</name>
    <dbReference type="NCBI Taxonomy" id="97028"/>
    <lineage>
        <taxon>Eukaryota</taxon>
        <taxon>Viridiplantae</taxon>
        <taxon>Streptophyta</taxon>
        <taxon>Embryophyta</taxon>
        <taxon>Tracheophyta</taxon>
        <taxon>Spermatophyta</taxon>
        <taxon>Magnoliopsida</taxon>
        <taxon>eudicotyledons</taxon>
        <taxon>Gunneridae</taxon>
        <taxon>Pentapetalae</taxon>
        <taxon>rosids</taxon>
        <taxon>fabids</taxon>
        <taxon>Fabales</taxon>
        <taxon>Fabaceae</taxon>
        <taxon>Papilionoideae</taxon>
        <taxon>50 kb inversion clade</taxon>
        <taxon>NPAAA clade</taxon>
        <taxon>Hologalegina</taxon>
        <taxon>IRL clade</taxon>
        <taxon>Trifolieae</taxon>
        <taxon>Trifolium</taxon>
    </lineage>
</organism>
<accession>A0A392S5J5</accession>
<reference evidence="1 2" key="1">
    <citation type="journal article" date="2018" name="Front. Plant Sci.">
        <title>Red Clover (Trifolium pratense) and Zigzag Clover (T. medium) - A Picture of Genomic Similarities and Differences.</title>
        <authorList>
            <person name="Dluhosova J."/>
            <person name="Istvanek J."/>
            <person name="Nedelnik J."/>
            <person name="Repkova J."/>
        </authorList>
    </citation>
    <scope>NUCLEOTIDE SEQUENCE [LARGE SCALE GENOMIC DNA]</scope>
    <source>
        <strain evidence="2">cv. 10/8</strain>
        <tissue evidence="1">Leaf</tissue>
    </source>
</reference>
<dbReference type="AlphaFoldDB" id="A0A392S5J5"/>
<protein>
    <submittedName>
        <fullName evidence="1">CC-NBS-LRR resistance protein</fullName>
    </submittedName>
</protein>
<proteinExistence type="predicted"/>
<evidence type="ECO:0000313" key="2">
    <source>
        <dbReference type="Proteomes" id="UP000265520"/>
    </source>
</evidence>
<comment type="caution">
    <text evidence="1">The sequence shown here is derived from an EMBL/GenBank/DDBJ whole genome shotgun (WGS) entry which is preliminary data.</text>
</comment>